<dbReference type="AlphaFoldDB" id="A0A0C3CDU3"/>
<accession>A0A0C3CDU3</accession>
<dbReference type="Proteomes" id="UP000054166">
    <property type="component" value="Unassembled WGS sequence"/>
</dbReference>
<name>A0A0C3CDU3_PILCF</name>
<dbReference type="HOGENOM" id="CLU_2961622_0_0_1"/>
<dbReference type="InParanoid" id="A0A0C3CDU3"/>
<organism evidence="1 2">
    <name type="scientific">Piloderma croceum (strain F 1598)</name>
    <dbReference type="NCBI Taxonomy" id="765440"/>
    <lineage>
        <taxon>Eukaryota</taxon>
        <taxon>Fungi</taxon>
        <taxon>Dikarya</taxon>
        <taxon>Basidiomycota</taxon>
        <taxon>Agaricomycotina</taxon>
        <taxon>Agaricomycetes</taxon>
        <taxon>Agaricomycetidae</taxon>
        <taxon>Atheliales</taxon>
        <taxon>Atheliaceae</taxon>
        <taxon>Piloderma</taxon>
    </lineage>
</organism>
<reference evidence="1 2" key="1">
    <citation type="submission" date="2014-04" db="EMBL/GenBank/DDBJ databases">
        <authorList>
            <consortium name="DOE Joint Genome Institute"/>
            <person name="Kuo A."/>
            <person name="Tarkka M."/>
            <person name="Buscot F."/>
            <person name="Kohler A."/>
            <person name="Nagy L.G."/>
            <person name="Floudas D."/>
            <person name="Copeland A."/>
            <person name="Barry K.W."/>
            <person name="Cichocki N."/>
            <person name="Veneault-Fourrey C."/>
            <person name="LaButti K."/>
            <person name="Lindquist E.A."/>
            <person name="Lipzen A."/>
            <person name="Lundell T."/>
            <person name="Morin E."/>
            <person name="Murat C."/>
            <person name="Sun H."/>
            <person name="Tunlid A."/>
            <person name="Henrissat B."/>
            <person name="Grigoriev I.V."/>
            <person name="Hibbett D.S."/>
            <person name="Martin F."/>
            <person name="Nordberg H.P."/>
            <person name="Cantor M.N."/>
            <person name="Hua S.X."/>
        </authorList>
    </citation>
    <scope>NUCLEOTIDE SEQUENCE [LARGE SCALE GENOMIC DNA]</scope>
    <source>
        <strain evidence="1 2">F 1598</strain>
    </source>
</reference>
<evidence type="ECO:0000313" key="2">
    <source>
        <dbReference type="Proteomes" id="UP000054166"/>
    </source>
</evidence>
<reference evidence="2" key="2">
    <citation type="submission" date="2015-01" db="EMBL/GenBank/DDBJ databases">
        <title>Evolutionary Origins and Diversification of the Mycorrhizal Mutualists.</title>
        <authorList>
            <consortium name="DOE Joint Genome Institute"/>
            <consortium name="Mycorrhizal Genomics Consortium"/>
            <person name="Kohler A."/>
            <person name="Kuo A."/>
            <person name="Nagy L.G."/>
            <person name="Floudas D."/>
            <person name="Copeland A."/>
            <person name="Barry K.W."/>
            <person name="Cichocki N."/>
            <person name="Veneault-Fourrey C."/>
            <person name="LaButti K."/>
            <person name="Lindquist E.A."/>
            <person name="Lipzen A."/>
            <person name="Lundell T."/>
            <person name="Morin E."/>
            <person name="Murat C."/>
            <person name="Riley R."/>
            <person name="Ohm R."/>
            <person name="Sun H."/>
            <person name="Tunlid A."/>
            <person name="Henrissat B."/>
            <person name="Grigoriev I.V."/>
            <person name="Hibbett D.S."/>
            <person name="Martin F."/>
        </authorList>
    </citation>
    <scope>NUCLEOTIDE SEQUENCE [LARGE SCALE GENOMIC DNA]</scope>
    <source>
        <strain evidence="2">F 1598</strain>
    </source>
</reference>
<proteinExistence type="predicted"/>
<keyword evidence="2" id="KW-1185">Reference proteome</keyword>
<gene>
    <name evidence="1" type="ORF">PILCRDRAFT_814589</name>
</gene>
<protein>
    <submittedName>
        <fullName evidence="1">Uncharacterized protein</fullName>
    </submittedName>
</protein>
<sequence length="59" mass="6716">MDKTRADEFQVDKDGGVAGIISPSMRIYPLNRNHVSIQVHARHLERHRVTLAIYSESAK</sequence>
<evidence type="ECO:0000313" key="1">
    <source>
        <dbReference type="EMBL" id="KIM87892.1"/>
    </source>
</evidence>
<dbReference type="EMBL" id="KN832978">
    <property type="protein sequence ID" value="KIM87892.1"/>
    <property type="molecule type" value="Genomic_DNA"/>
</dbReference>